<gene>
    <name evidence="2" type="ORF">Aconfl_00810</name>
</gene>
<reference evidence="2 3" key="1">
    <citation type="submission" date="2023-08" db="EMBL/GenBank/DDBJ databases">
        <title>Draft genome sequence of Algoriphagus confluentis.</title>
        <authorList>
            <person name="Takatani N."/>
            <person name="Hosokawa M."/>
            <person name="Sawabe T."/>
        </authorList>
    </citation>
    <scope>NUCLEOTIDE SEQUENCE [LARGE SCALE GENOMIC DNA]</scope>
    <source>
        <strain evidence="2 3">NBRC 111222</strain>
    </source>
</reference>
<name>A0ABQ6PHS3_9BACT</name>
<dbReference type="EMBL" id="BTPD01000001">
    <property type="protein sequence ID" value="GMQ27439.1"/>
    <property type="molecule type" value="Genomic_DNA"/>
</dbReference>
<keyword evidence="3" id="KW-1185">Reference proteome</keyword>
<keyword evidence="1" id="KW-0732">Signal</keyword>
<evidence type="ECO:0000256" key="1">
    <source>
        <dbReference type="SAM" id="SignalP"/>
    </source>
</evidence>
<evidence type="ECO:0000313" key="3">
    <source>
        <dbReference type="Proteomes" id="UP001338309"/>
    </source>
</evidence>
<sequence length="99" mass="11073">MNKLIYFILPFLLLGCLISCDSSGDEDPLDVFREIAYNSLTVAEKSTLVDQDFRAAEVTAWVDGYYLVVFRTTEDATLGPIRVVVDPTRGVVVEKLTRP</sequence>
<accession>A0ABQ6PHS3</accession>
<feature type="signal peptide" evidence="1">
    <location>
        <begin position="1"/>
        <end position="24"/>
    </location>
</feature>
<evidence type="ECO:0008006" key="4">
    <source>
        <dbReference type="Google" id="ProtNLM"/>
    </source>
</evidence>
<organism evidence="2 3">
    <name type="scientific">Algoriphagus confluentis</name>
    <dbReference type="NCBI Taxonomy" id="1697556"/>
    <lineage>
        <taxon>Bacteria</taxon>
        <taxon>Pseudomonadati</taxon>
        <taxon>Bacteroidota</taxon>
        <taxon>Cytophagia</taxon>
        <taxon>Cytophagales</taxon>
        <taxon>Cyclobacteriaceae</taxon>
        <taxon>Algoriphagus</taxon>
    </lineage>
</organism>
<proteinExistence type="predicted"/>
<dbReference type="RefSeq" id="WP_338222260.1">
    <property type="nucleotide sequence ID" value="NZ_BTPD01000001.1"/>
</dbReference>
<dbReference type="Proteomes" id="UP001338309">
    <property type="component" value="Unassembled WGS sequence"/>
</dbReference>
<feature type="chain" id="PRO_5046652428" description="PepSY domain-containing protein" evidence="1">
    <location>
        <begin position="25"/>
        <end position="99"/>
    </location>
</feature>
<comment type="caution">
    <text evidence="2">The sequence shown here is derived from an EMBL/GenBank/DDBJ whole genome shotgun (WGS) entry which is preliminary data.</text>
</comment>
<evidence type="ECO:0000313" key="2">
    <source>
        <dbReference type="EMBL" id="GMQ27439.1"/>
    </source>
</evidence>
<protein>
    <recommendedName>
        <fullName evidence="4">PepSY domain-containing protein</fullName>
    </recommendedName>
</protein>
<dbReference type="PROSITE" id="PS51257">
    <property type="entry name" value="PROKAR_LIPOPROTEIN"/>
    <property type="match status" value="1"/>
</dbReference>